<dbReference type="PANTHER" id="PTHR12886:SF0">
    <property type="entry name" value="GPI MANNOSYLTRANSFERASE 1"/>
    <property type="match status" value="1"/>
</dbReference>
<protein>
    <recommendedName>
        <fullName evidence="12 13">GPI alpha-1,4-mannosyltransferase I, catalytic subunit</fullName>
        <ecNumber evidence="13">2.4.1.-</ecNumber>
    </recommendedName>
    <alternativeName>
        <fullName evidence="13">GPI mannosyltransferase I</fullName>
    </alternativeName>
</protein>
<proteinExistence type="inferred from homology"/>
<feature type="transmembrane region" description="Helical" evidence="13">
    <location>
        <begin position="87"/>
        <end position="108"/>
    </location>
</feature>
<comment type="caution">
    <text evidence="13">Lacks conserved residue(s) required for the propagation of feature annotation.</text>
</comment>
<dbReference type="EMBL" id="SEYY01023349">
    <property type="protein sequence ID" value="KAB7494914.1"/>
    <property type="molecule type" value="Genomic_DNA"/>
</dbReference>
<keyword evidence="7 13" id="KW-0812">Transmembrane</keyword>
<evidence type="ECO:0000256" key="9">
    <source>
        <dbReference type="ARBA" id="ARBA00022989"/>
    </source>
</evidence>
<dbReference type="PANTHER" id="PTHR12886">
    <property type="entry name" value="PIG-M MANNOSYLTRANSFERASE"/>
    <property type="match status" value="1"/>
</dbReference>
<comment type="subcellular location">
    <subcellularLocation>
        <location evidence="1 13">Endoplasmic reticulum membrane</location>
        <topology evidence="1 13">Multi-pass membrane protein</topology>
    </subcellularLocation>
</comment>
<keyword evidence="8 13" id="KW-0256">Endoplasmic reticulum</keyword>
<dbReference type="Proteomes" id="UP000326759">
    <property type="component" value="Unassembled WGS sequence"/>
</dbReference>
<evidence type="ECO:0000256" key="4">
    <source>
        <dbReference type="ARBA" id="ARBA00022502"/>
    </source>
</evidence>
<dbReference type="GO" id="GO:0004376">
    <property type="term" value="F:GPI mannosyltransferase activity"/>
    <property type="evidence" value="ECO:0007669"/>
    <property type="project" value="InterPro"/>
</dbReference>
<comment type="caution">
    <text evidence="14">The sequence shown here is derived from an EMBL/GenBank/DDBJ whole genome shotgun (WGS) entry which is preliminary data.</text>
</comment>
<evidence type="ECO:0000256" key="1">
    <source>
        <dbReference type="ARBA" id="ARBA00004477"/>
    </source>
</evidence>
<evidence type="ECO:0000256" key="5">
    <source>
        <dbReference type="ARBA" id="ARBA00022676"/>
    </source>
</evidence>
<keyword evidence="10 13" id="KW-0472">Membrane</keyword>
<dbReference type="GO" id="GO:0005789">
    <property type="term" value="C:endoplasmic reticulum membrane"/>
    <property type="evidence" value="ECO:0007669"/>
    <property type="project" value="UniProtKB-SubCell"/>
</dbReference>
<dbReference type="AlphaFoldDB" id="A0A5N5SLE2"/>
<dbReference type="GO" id="GO:0006506">
    <property type="term" value="P:GPI anchor biosynthetic process"/>
    <property type="evidence" value="ECO:0007669"/>
    <property type="project" value="UniProtKB-UniPathway"/>
</dbReference>
<dbReference type="InterPro" id="IPR007704">
    <property type="entry name" value="PIG-M"/>
</dbReference>
<dbReference type="Pfam" id="PF05007">
    <property type="entry name" value="Mannosyl_trans"/>
    <property type="match status" value="1"/>
</dbReference>
<sequence>MGLGTKRSGEFSFGIKTHIYFGFFIRFALIMYGEHHDKTHALKYTDVDYHVFTDAAREVVQGGSPFNRHTYRYTPFLAFLLVPNVKYHFLFGKFLFSLTDCLCSKIIYDILIYEGHSKKRSIMSALMWLYNPLVIGISTRGSADSIAAALILILLYFLKIRLPVLSGITLGIAIHFKLYPIIYILPIYISFTARPEISSVMKKFSPNLNKIRFLIGTFSSFIVFTGIAYVLYEDQYIDESFLYHFSRVDIKHNFSVYFYLLYLCAENFPTYLSVAAFVPQATLMFVLGLKYSSNRDLAFAMFTQTAAFVTFNKVVTSQYFVWYLVLLPLVSTRLNFSLRKTLFLLTLWLGAQASWLLPAYLLEFHAVNTFVPLWLESIAFFCCNTGILMAFISGYTKSLTAYHQTRKIR</sequence>
<organism evidence="14 15">
    <name type="scientific">Armadillidium nasatum</name>
    <dbReference type="NCBI Taxonomy" id="96803"/>
    <lineage>
        <taxon>Eukaryota</taxon>
        <taxon>Metazoa</taxon>
        <taxon>Ecdysozoa</taxon>
        <taxon>Arthropoda</taxon>
        <taxon>Crustacea</taxon>
        <taxon>Multicrustacea</taxon>
        <taxon>Malacostraca</taxon>
        <taxon>Eumalacostraca</taxon>
        <taxon>Peracarida</taxon>
        <taxon>Isopoda</taxon>
        <taxon>Oniscidea</taxon>
        <taxon>Crinocheta</taxon>
        <taxon>Armadillidiidae</taxon>
        <taxon>Armadillidium</taxon>
    </lineage>
</organism>
<keyword evidence="6 13" id="KW-0808">Transferase</keyword>
<evidence type="ECO:0000256" key="10">
    <source>
        <dbReference type="ARBA" id="ARBA00023136"/>
    </source>
</evidence>
<feature type="transmembrane region" description="Helical" evidence="13">
    <location>
        <begin position="343"/>
        <end position="361"/>
    </location>
</feature>
<keyword evidence="15" id="KW-1185">Reference proteome</keyword>
<dbReference type="EC" id="2.4.1.-" evidence="13"/>
<evidence type="ECO:0000313" key="14">
    <source>
        <dbReference type="EMBL" id="KAB7494914.1"/>
    </source>
</evidence>
<keyword evidence="9 13" id="KW-1133">Transmembrane helix</keyword>
<evidence type="ECO:0000256" key="12">
    <source>
        <dbReference type="ARBA" id="ARBA00093608"/>
    </source>
</evidence>
<dbReference type="GO" id="GO:1990529">
    <property type="term" value="C:glycosylphosphatidylinositol-mannosyltransferase I complex"/>
    <property type="evidence" value="ECO:0007669"/>
    <property type="project" value="TreeGrafter"/>
</dbReference>
<evidence type="ECO:0000256" key="8">
    <source>
        <dbReference type="ARBA" id="ARBA00022824"/>
    </source>
</evidence>
<evidence type="ECO:0000256" key="2">
    <source>
        <dbReference type="ARBA" id="ARBA00004687"/>
    </source>
</evidence>
<evidence type="ECO:0000256" key="7">
    <source>
        <dbReference type="ARBA" id="ARBA00022692"/>
    </source>
</evidence>
<comment type="similarity">
    <text evidence="3 13">Belongs to the PIGM family.</text>
</comment>
<dbReference type="GO" id="GO:0051751">
    <property type="term" value="F:alpha-1,4-mannosyltransferase activity"/>
    <property type="evidence" value="ECO:0007669"/>
    <property type="project" value="InterPro"/>
</dbReference>
<dbReference type="UniPathway" id="UPA00196"/>
<feature type="transmembrane region" description="Helical" evidence="13">
    <location>
        <begin position="373"/>
        <end position="396"/>
    </location>
</feature>
<comment type="function">
    <text evidence="11 13">Catalytic subunit of the glycosylphosphatidylinositol-mannosyltransferase I complex which catalyzes the transfer of the first mannose, via an alpha-1,4 bond from a dolichol-phosphate-mannose (Dol-P-Man) to the glucosaminyl acyl phosphatidylinositol (GlcN-(acyl)PI) intermediate to generate alpha-D-Man-(1-&gt;4)-alpha-D-GlcN-(1-&gt;6)-(1-radyl,2-acyl-sn-glycero-3-phospho)-2-acyl-inositol and participates in the sixth step of the glycosylphosphatidylinositol-anchor biosynthesis.</text>
</comment>
<evidence type="ECO:0000256" key="11">
    <source>
        <dbReference type="ARBA" id="ARBA00093408"/>
    </source>
</evidence>
<feature type="transmembrane region" description="Helical" evidence="13">
    <location>
        <begin position="211"/>
        <end position="232"/>
    </location>
</feature>
<comment type="pathway">
    <text evidence="2 13">Glycolipid biosynthesis; glycosylphosphatidylinositol-anchor biosynthesis.</text>
</comment>
<accession>A0A5N5SLE2</accession>
<reference evidence="14 15" key="1">
    <citation type="journal article" date="2019" name="PLoS Biol.">
        <title>Sex chromosomes control vertical transmission of feminizing Wolbachia symbionts in an isopod.</title>
        <authorList>
            <person name="Becking T."/>
            <person name="Chebbi M.A."/>
            <person name="Giraud I."/>
            <person name="Moumen B."/>
            <person name="Laverre T."/>
            <person name="Caubet Y."/>
            <person name="Peccoud J."/>
            <person name="Gilbert C."/>
            <person name="Cordaux R."/>
        </authorList>
    </citation>
    <scope>NUCLEOTIDE SEQUENCE [LARGE SCALE GENOMIC DNA]</scope>
    <source>
        <strain evidence="14">ANa2</strain>
        <tissue evidence="14">Whole body excluding digestive tract and cuticle</tissue>
    </source>
</reference>
<keyword evidence="5 13" id="KW-0328">Glycosyltransferase</keyword>
<evidence type="ECO:0000313" key="15">
    <source>
        <dbReference type="Proteomes" id="UP000326759"/>
    </source>
</evidence>
<name>A0A5N5SLE2_9CRUS</name>
<dbReference type="OrthoDB" id="3821113at2759"/>
<gene>
    <name evidence="14" type="primary">pigm</name>
    <name evidence="14" type="ORF">Anas_10079</name>
</gene>
<feature type="transmembrane region" description="Helical" evidence="13">
    <location>
        <begin position="164"/>
        <end position="191"/>
    </location>
</feature>
<evidence type="ECO:0000256" key="6">
    <source>
        <dbReference type="ARBA" id="ARBA00022679"/>
    </source>
</evidence>
<evidence type="ECO:0000256" key="3">
    <source>
        <dbReference type="ARBA" id="ARBA00011071"/>
    </source>
</evidence>
<evidence type="ECO:0000256" key="13">
    <source>
        <dbReference type="RuleBase" id="RU365064"/>
    </source>
</evidence>
<feature type="transmembrane region" description="Helical" evidence="13">
    <location>
        <begin position="129"/>
        <end position="158"/>
    </location>
</feature>
<keyword evidence="4 13" id="KW-0337">GPI-anchor biosynthesis</keyword>